<dbReference type="EMBL" id="MTEJ01000245">
    <property type="protein sequence ID" value="OQX06435.1"/>
    <property type="molecule type" value="Genomic_DNA"/>
</dbReference>
<dbReference type="PIRSF" id="PIRSF037225">
    <property type="entry name" value="UCP037225"/>
    <property type="match status" value="1"/>
</dbReference>
<evidence type="ECO:0000313" key="1">
    <source>
        <dbReference type="EMBL" id="OQX06435.1"/>
    </source>
</evidence>
<dbReference type="AlphaFoldDB" id="A0A1Y1QIE2"/>
<dbReference type="InterPro" id="IPR025990">
    <property type="entry name" value="zinc_ribbon_bacterial"/>
</dbReference>
<comment type="caution">
    <text evidence="1">The sequence shown here is derived from an EMBL/GenBank/DDBJ whole genome shotgun (WGS) entry which is preliminary data.</text>
</comment>
<accession>A0A1Y1QIE2</accession>
<organism evidence="1 2">
    <name type="scientific">Thiothrix lacustris</name>
    <dbReference type="NCBI Taxonomy" id="525917"/>
    <lineage>
        <taxon>Bacteria</taxon>
        <taxon>Pseudomonadati</taxon>
        <taxon>Pseudomonadota</taxon>
        <taxon>Gammaproteobacteria</taxon>
        <taxon>Thiotrichales</taxon>
        <taxon>Thiotrichaceae</taxon>
        <taxon>Thiothrix</taxon>
    </lineage>
</organism>
<dbReference type="InterPro" id="IPR017143">
    <property type="entry name" value="UCP037225"/>
</dbReference>
<evidence type="ECO:0008006" key="3">
    <source>
        <dbReference type="Google" id="ProtNLM"/>
    </source>
</evidence>
<protein>
    <recommendedName>
        <fullName evidence="3">CPXCG motif-containing cysteine-rich protein</fullName>
    </recommendedName>
</protein>
<dbReference type="Proteomes" id="UP000192491">
    <property type="component" value="Unassembled WGS sequence"/>
</dbReference>
<name>A0A1Y1QIE2_9GAMM</name>
<sequence length="65" mass="7219">MSQAITYADITCPYCHSDFGIEIDITAGSQDYYEDCQVCCNPIQLFIHIDADGEITRIDVQPGNS</sequence>
<evidence type="ECO:0000313" key="2">
    <source>
        <dbReference type="Proteomes" id="UP000192491"/>
    </source>
</evidence>
<dbReference type="Pfam" id="PF14255">
    <property type="entry name" value="Zn_ribbon_21"/>
    <property type="match status" value="1"/>
</dbReference>
<reference evidence="1 2" key="1">
    <citation type="submission" date="2017-01" db="EMBL/GenBank/DDBJ databases">
        <title>Novel large sulfur bacteria in the metagenomes of groundwater-fed chemosynthetic microbial mats in the Lake Huron basin.</title>
        <authorList>
            <person name="Sharrar A.M."/>
            <person name="Flood B.E."/>
            <person name="Bailey J.V."/>
            <person name="Jones D.S."/>
            <person name="Biddanda B."/>
            <person name="Ruberg S.A."/>
            <person name="Marcus D.N."/>
            <person name="Dick G.J."/>
        </authorList>
    </citation>
    <scope>NUCLEOTIDE SEQUENCE [LARGE SCALE GENOMIC DNA]</scope>
    <source>
        <strain evidence="1">A8</strain>
    </source>
</reference>
<proteinExistence type="predicted"/>
<dbReference type="STRING" id="1123401.GCA_000621325_01087"/>
<gene>
    <name evidence="1" type="ORF">BWK73_30900</name>
</gene>